<dbReference type="CDD" id="cd09873">
    <property type="entry name" value="PIN_Pae0151-like"/>
    <property type="match status" value="1"/>
</dbReference>
<dbReference type="InterPro" id="IPR002716">
    <property type="entry name" value="PIN_dom"/>
</dbReference>
<evidence type="ECO:0000313" key="3">
    <source>
        <dbReference type="EMBL" id="CAB4576393.1"/>
    </source>
</evidence>
<gene>
    <name evidence="3" type="ORF">UFOPK1684_01070</name>
</gene>
<protein>
    <submittedName>
        <fullName evidence="3">Unannotated protein</fullName>
    </submittedName>
</protein>
<dbReference type="PANTHER" id="PTHR35901">
    <property type="entry name" value="RIBONUCLEASE VAPC3"/>
    <property type="match status" value="1"/>
</dbReference>
<dbReference type="Gene3D" id="3.40.50.1010">
    <property type="entry name" value="5'-nuclease"/>
    <property type="match status" value="1"/>
</dbReference>
<dbReference type="InterPro" id="IPR044153">
    <property type="entry name" value="PIN_Pae0151-like"/>
</dbReference>
<dbReference type="Pfam" id="PF01850">
    <property type="entry name" value="PIN"/>
    <property type="match status" value="1"/>
</dbReference>
<dbReference type="AlphaFoldDB" id="A0A6J6EP98"/>
<dbReference type="InterPro" id="IPR029060">
    <property type="entry name" value="PIN-like_dom_sf"/>
</dbReference>
<sequence length="129" mass="14325">MRVVVDASVVIDGLINVSSRGEKCRNMLNSSDVFVPGLIFSEVSNVLRRYELTGTPDVDGLFAQLLDMPWETIAFEHYARLVWPLRHDVSLYDAAYVALAMVLKVPLVTLDRKLAAAAKAYCELLIPGE</sequence>
<dbReference type="SUPFAM" id="SSF88723">
    <property type="entry name" value="PIN domain-like"/>
    <property type="match status" value="1"/>
</dbReference>
<keyword evidence="1" id="KW-0460">Magnesium</keyword>
<proteinExistence type="predicted"/>
<feature type="domain" description="PIN" evidence="2">
    <location>
        <begin position="3"/>
        <end position="119"/>
    </location>
</feature>
<name>A0A6J6EP98_9ZZZZ</name>
<dbReference type="InterPro" id="IPR051619">
    <property type="entry name" value="TypeII_TA_RNase_PINc/VapC"/>
</dbReference>
<evidence type="ECO:0000256" key="1">
    <source>
        <dbReference type="ARBA" id="ARBA00022842"/>
    </source>
</evidence>
<dbReference type="PANTHER" id="PTHR35901:SF1">
    <property type="entry name" value="EXONUCLEASE VAPC9"/>
    <property type="match status" value="1"/>
</dbReference>
<evidence type="ECO:0000259" key="2">
    <source>
        <dbReference type="Pfam" id="PF01850"/>
    </source>
</evidence>
<organism evidence="3">
    <name type="scientific">freshwater metagenome</name>
    <dbReference type="NCBI Taxonomy" id="449393"/>
    <lineage>
        <taxon>unclassified sequences</taxon>
        <taxon>metagenomes</taxon>
        <taxon>ecological metagenomes</taxon>
    </lineage>
</organism>
<reference evidence="3" key="1">
    <citation type="submission" date="2020-05" db="EMBL/GenBank/DDBJ databases">
        <authorList>
            <person name="Chiriac C."/>
            <person name="Salcher M."/>
            <person name="Ghai R."/>
            <person name="Kavagutti S V."/>
        </authorList>
    </citation>
    <scope>NUCLEOTIDE SEQUENCE</scope>
</reference>
<dbReference type="EMBL" id="CAEZTM010000052">
    <property type="protein sequence ID" value="CAB4576393.1"/>
    <property type="molecule type" value="Genomic_DNA"/>
</dbReference>
<accession>A0A6J6EP98</accession>